<dbReference type="InterPro" id="IPR036395">
    <property type="entry name" value="Cu_fist_DNA-bd_dom_sf"/>
</dbReference>
<dbReference type="GO" id="GO:0000978">
    <property type="term" value="F:RNA polymerase II cis-regulatory region sequence-specific DNA binding"/>
    <property type="evidence" value="ECO:0007669"/>
    <property type="project" value="TreeGrafter"/>
</dbReference>
<dbReference type="Gene3D" id="3.90.430.10">
    <property type="entry name" value="Copper fist DNA-binding domain"/>
    <property type="match status" value="1"/>
</dbReference>
<protein>
    <submittedName>
        <fullName evidence="10">Copper resistance protein CRF1</fullName>
    </submittedName>
</protein>
<evidence type="ECO:0000313" key="11">
    <source>
        <dbReference type="Proteomes" id="UP000036947"/>
    </source>
</evidence>
<keyword evidence="3" id="KW-0862">Zinc</keyword>
<keyword evidence="11" id="KW-1185">Reference proteome</keyword>
<keyword evidence="6" id="KW-0804">Transcription</keyword>
<dbReference type="EMBL" id="LFRF01000032">
    <property type="protein sequence ID" value="KND87821.1"/>
    <property type="molecule type" value="Genomic_DNA"/>
</dbReference>
<evidence type="ECO:0000256" key="1">
    <source>
        <dbReference type="ARBA" id="ARBA00004123"/>
    </source>
</evidence>
<dbReference type="InterPro" id="IPR001083">
    <property type="entry name" value="Cu_fist_DNA-bd_dom"/>
</dbReference>
<keyword evidence="2" id="KW-0479">Metal-binding</keyword>
<dbReference type="SUPFAM" id="SSF57879">
    <property type="entry name" value="Zinc domain conserved in yeast copper-regulated transcription factors"/>
    <property type="match status" value="1"/>
</dbReference>
<dbReference type="GO" id="GO:0006878">
    <property type="term" value="P:intracellular copper ion homeostasis"/>
    <property type="evidence" value="ECO:0007669"/>
    <property type="project" value="TreeGrafter"/>
</dbReference>
<organism evidence="10 11">
    <name type="scientific">Tolypocladium ophioglossoides (strain CBS 100239)</name>
    <name type="common">Snaketongue truffleclub</name>
    <name type="synonym">Elaphocordyceps ophioglossoides</name>
    <dbReference type="NCBI Taxonomy" id="1163406"/>
    <lineage>
        <taxon>Eukaryota</taxon>
        <taxon>Fungi</taxon>
        <taxon>Dikarya</taxon>
        <taxon>Ascomycota</taxon>
        <taxon>Pezizomycotina</taxon>
        <taxon>Sordariomycetes</taxon>
        <taxon>Hypocreomycetidae</taxon>
        <taxon>Hypocreales</taxon>
        <taxon>Ophiocordycipitaceae</taxon>
        <taxon>Tolypocladium</taxon>
    </lineage>
</organism>
<evidence type="ECO:0000256" key="8">
    <source>
        <dbReference type="SAM" id="MobiDB-lite"/>
    </source>
</evidence>
<dbReference type="SMART" id="SM01090">
    <property type="entry name" value="Copper-fist"/>
    <property type="match status" value="1"/>
</dbReference>
<keyword evidence="7" id="KW-0539">Nucleus</keyword>
<evidence type="ECO:0000259" key="9">
    <source>
        <dbReference type="PROSITE" id="PS50073"/>
    </source>
</evidence>
<keyword evidence="5" id="KW-0805">Transcription regulation</keyword>
<comment type="caution">
    <text evidence="10">The sequence shown here is derived from an EMBL/GenBank/DDBJ whole genome shotgun (WGS) entry which is preliminary data.</text>
</comment>
<dbReference type="PROSITE" id="PS50073">
    <property type="entry name" value="COPPER_FIST_2"/>
    <property type="match status" value="1"/>
</dbReference>
<dbReference type="GO" id="GO:0045944">
    <property type="term" value="P:positive regulation of transcription by RNA polymerase II"/>
    <property type="evidence" value="ECO:0007669"/>
    <property type="project" value="TreeGrafter"/>
</dbReference>
<evidence type="ECO:0000313" key="10">
    <source>
        <dbReference type="EMBL" id="KND87821.1"/>
    </source>
</evidence>
<sequence>MIVDGETYACEACIRGHRARSCDHHGEYLGRPLQSVRKKGRPASQCGHCRSMRKSRSAHVKCDCGKRARDAEMGRASPQSGKCELQAVLDSFIHFAPSLLTVSFAAKCNCFEDGKCKCAFKQEPLALVTVPQANSDDGTSTSVPSIGDSACGWEPDTLPSSSLLAFEEPGHFDGDAWLDHGLFQLDQEHAHHVFNDLGTGWDGSLVHAVGEDPQGWGSSTYHELNLTQPPLELHNVDGLGPSHSTSFDGFPGTTQDMLDAGLVATSVNWAPGEPGLPNSHNQDQIVSSAEPMWFEGPDRSTIAASTFREQAADESATASGDLTRGAAPE</sequence>
<dbReference type="STRING" id="1163406.A0A0L0N1B5"/>
<dbReference type="SMART" id="SM00412">
    <property type="entry name" value="Cu_FIST"/>
    <property type="match status" value="1"/>
</dbReference>
<dbReference type="GO" id="GO:0006879">
    <property type="term" value="P:intracellular iron ion homeostasis"/>
    <property type="evidence" value="ECO:0007669"/>
    <property type="project" value="TreeGrafter"/>
</dbReference>
<keyword evidence="4" id="KW-0186">Copper</keyword>
<evidence type="ECO:0000256" key="4">
    <source>
        <dbReference type="ARBA" id="ARBA00023008"/>
    </source>
</evidence>
<evidence type="ECO:0000256" key="2">
    <source>
        <dbReference type="ARBA" id="ARBA00022723"/>
    </source>
</evidence>
<dbReference type="AlphaFoldDB" id="A0A0L0N1B5"/>
<gene>
    <name evidence="10" type="ORF">TOPH_07531</name>
</gene>
<evidence type="ECO:0000256" key="3">
    <source>
        <dbReference type="ARBA" id="ARBA00022833"/>
    </source>
</evidence>
<comment type="subcellular location">
    <subcellularLocation>
        <location evidence="1">Nucleus</location>
    </subcellularLocation>
</comment>
<dbReference type="GO" id="GO:0000981">
    <property type="term" value="F:DNA-binding transcription factor activity, RNA polymerase II-specific"/>
    <property type="evidence" value="ECO:0007669"/>
    <property type="project" value="TreeGrafter"/>
</dbReference>
<dbReference type="GO" id="GO:0005507">
    <property type="term" value="F:copper ion binding"/>
    <property type="evidence" value="ECO:0007669"/>
    <property type="project" value="InterPro"/>
</dbReference>
<name>A0A0L0N1B5_TOLOC</name>
<dbReference type="GO" id="GO:0005634">
    <property type="term" value="C:nucleus"/>
    <property type="evidence" value="ECO:0007669"/>
    <property type="project" value="UniProtKB-SubCell"/>
</dbReference>
<reference evidence="10 11" key="1">
    <citation type="journal article" date="2015" name="BMC Genomics">
        <title>The genome of the truffle-parasite Tolypocladium ophioglossoides and the evolution of antifungal peptaibiotics.</title>
        <authorList>
            <person name="Quandt C.A."/>
            <person name="Bushley K.E."/>
            <person name="Spatafora J.W."/>
        </authorList>
    </citation>
    <scope>NUCLEOTIDE SEQUENCE [LARGE SCALE GENOMIC DNA]</scope>
    <source>
        <strain evidence="10 11">CBS 100239</strain>
    </source>
</reference>
<evidence type="ECO:0000256" key="5">
    <source>
        <dbReference type="ARBA" id="ARBA00023015"/>
    </source>
</evidence>
<proteinExistence type="predicted"/>
<dbReference type="PANTHER" id="PTHR28088:SF5">
    <property type="entry name" value="TRANSCRIPTIONAL ACTIVATOR HAA1-RELATED"/>
    <property type="match status" value="1"/>
</dbReference>
<evidence type="ECO:0000256" key="6">
    <source>
        <dbReference type="ARBA" id="ARBA00023163"/>
    </source>
</evidence>
<dbReference type="FunFam" id="3.90.430.10:FF:000001">
    <property type="entry name" value="Copper fist DNA-binding protein"/>
    <property type="match status" value="1"/>
</dbReference>
<accession>A0A0L0N1B5</accession>
<dbReference type="Pfam" id="PF00649">
    <property type="entry name" value="Copper-fist"/>
    <property type="match status" value="1"/>
</dbReference>
<feature type="region of interest" description="Disordered" evidence="8">
    <location>
        <begin position="307"/>
        <end position="329"/>
    </location>
</feature>
<evidence type="ECO:0000256" key="7">
    <source>
        <dbReference type="ARBA" id="ARBA00023242"/>
    </source>
</evidence>
<dbReference type="PANTHER" id="PTHR28088">
    <property type="entry name" value="TRANSCRIPTIONAL ACTIVATOR HAA1-RELATED"/>
    <property type="match status" value="1"/>
</dbReference>
<dbReference type="Proteomes" id="UP000036947">
    <property type="component" value="Unassembled WGS sequence"/>
</dbReference>
<dbReference type="InterPro" id="IPR051763">
    <property type="entry name" value="Copper_Homeo_Regul"/>
</dbReference>
<feature type="domain" description="Copper-fist" evidence="9">
    <location>
        <begin position="1"/>
        <end position="43"/>
    </location>
</feature>
<dbReference type="OrthoDB" id="5600085at2759"/>